<organism evidence="2 3">
    <name type="scientific">Psychroflexus lacisalsi</name>
    <dbReference type="NCBI Taxonomy" id="503928"/>
    <lineage>
        <taxon>Bacteria</taxon>
        <taxon>Pseudomonadati</taxon>
        <taxon>Bacteroidota</taxon>
        <taxon>Flavobacteriia</taxon>
        <taxon>Flavobacteriales</taxon>
        <taxon>Flavobacteriaceae</taxon>
        <taxon>Psychroflexus</taxon>
    </lineage>
</organism>
<sequence length="71" mass="7813">MKKVFSIIALGAMTLSLSSFTNQDLLIFEAPTCFEGARALVIMTDGEINLSNHRRVLAYTRACEAGELTFN</sequence>
<dbReference type="RefSeq" id="WP_224455677.1">
    <property type="nucleotide sequence ID" value="NZ_BAAAGG010000019.1"/>
</dbReference>
<keyword evidence="1" id="KW-0732">Signal</keyword>
<reference evidence="3" key="1">
    <citation type="journal article" date="2019" name="Int. J. Syst. Evol. Microbiol.">
        <title>The Global Catalogue of Microorganisms (GCM) 10K type strain sequencing project: providing services to taxonomists for standard genome sequencing and annotation.</title>
        <authorList>
            <consortium name="The Broad Institute Genomics Platform"/>
            <consortium name="The Broad Institute Genome Sequencing Center for Infectious Disease"/>
            <person name="Wu L."/>
            <person name="Ma J."/>
        </authorList>
    </citation>
    <scope>NUCLEOTIDE SEQUENCE [LARGE SCALE GENOMIC DNA]</scope>
    <source>
        <strain evidence="3">JCM 16231</strain>
    </source>
</reference>
<dbReference type="EMBL" id="BAAAGG010000019">
    <property type="protein sequence ID" value="GAA0761105.1"/>
    <property type="molecule type" value="Genomic_DNA"/>
</dbReference>
<protein>
    <submittedName>
        <fullName evidence="2">Uncharacterized protein</fullName>
    </submittedName>
</protein>
<evidence type="ECO:0000313" key="3">
    <source>
        <dbReference type="Proteomes" id="UP001500185"/>
    </source>
</evidence>
<evidence type="ECO:0000256" key="1">
    <source>
        <dbReference type="SAM" id="SignalP"/>
    </source>
</evidence>
<keyword evidence="3" id="KW-1185">Reference proteome</keyword>
<accession>A0ABP3VJA9</accession>
<name>A0ABP3VJA9_9FLAO</name>
<gene>
    <name evidence="2" type="ORF">GCM10009433_20190</name>
</gene>
<feature type="signal peptide" evidence="1">
    <location>
        <begin position="1"/>
        <end position="21"/>
    </location>
</feature>
<dbReference type="Proteomes" id="UP001500185">
    <property type="component" value="Unassembled WGS sequence"/>
</dbReference>
<evidence type="ECO:0000313" key="2">
    <source>
        <dbReference type="EMBL" id="GAA0761105.1"/>
    </source>
</evidence>
<comment type="caution">
    <text evidence="2">The sequence shown here is derived from an EMBL/GenBank/DDBJ whole genome shotgun (WGS) entry which is preliminary data.</text>
</comment>
<feature type="chain" id="PRO_5046727272" evidence="1">
    <location>
        <begin position="22"/>
        <end position="71"/>
    </location>
</feature>
<proteinExistence type="predicted"/>